<dbReference type="Gene3D" id="3.40.50.1000">
    <property type="entry name" value="HAD superfamily/HAD-like"/>
    <property type="match status" value="1"/>
</dbReference>
<name>A0A9Q3XW79_9LACO</name>
<dbReference type="NCBIfam" id="TIGR01484">
    <property type="entry name" value="HAD-SF-IIB"/>
    <property type="match status" value="1"/>
</dbReference>
<dbReference type="InterPro" id="IPR000150">
    <property type="entry name" value="Cof"/>
</dbReference>
<dbReference type="InterPro" id="IPR023214">
    <property type="entry name" value="HAD_sf"/>
</dbReference>
<dbReference type="InterPro" id="IPR036412">
    <property type="entry name" value="HAD-like_sf"/>
</dbReference>
<dbReference type="GO" id="GO:0000287">
    <property type="term" value="F:magnesium ion binding"/>
    <property type="evidence" value="ECO:0007669"/>
    <property type="project" value="TreeGrafter"/>
</dbReference>
<gene>
    <name evidence="1" type="ORF">KIJ12_09205</name>
</gene>
<dbReference type="SFLD" id="SFLDS00003">
    <property type="entry name" value="Haloacid_Dehalogenase"/>
    <property type="match status" value="1"/>
</dbReference>
<sequence length="267" mass="29834">MSIKLIASDLDATFLKNDKTFNEVLFQEVLDKLHAQGGQFVVATGNHVQKVRDYFKNFSGQYQLIANNGAEVILDGELMHVWSVSADVPAVVDNLANKYKAELQLGVSFVAANKAFMIVKNPNDEHLDFAKKYFENLTLINSVTEINEPILKVSLVLPRLEYEFMREIKLLLGNKVHVTTSGYGAIDIVNPNVNKANALTYIAETLNVKPSEIMAFGDGLNDLEMLEYVGQPFAMTNSDEELFQHDFARSVTDNDNDGVLKTILEKL</sequence>
<evidence type="ECO:0000313" key="2">
    <source>
        <dbReference type="Proteomes" id="UP000752647"/>
    </source>
</evidence>
<dbReference type="GO" id="GO:0016791">
    <property type="term" value="F:phosphatase activity"/>
    <property type="evidence" value="ECO:0007669"/>
    <property type="project" value="UniProtKB-ARBA"/>
</dbReference>
<dbReference type="NCBIfam" id="TIGR00099">
    <property type="entry name" value="Cof-subfamily"/>
    <property type="match status" value="1"/>
</dbReference>
<dbReference type="Pfam" id="PF08282">
    <property type="entry name" value="Hydrolase_3"/>
    <property type="match status" value="1"/>
</dbReference>
<proteinExistence type="predicted"/>
<dbReference type="EMBL" id="JAHBFI010000020">
    <property type="protein sequence ID" value="MBZ5963317.1"/>
    <property type="molecule type" value="Genomic_DNA"/>
</dbReference>
<dbReference type="OMA" id="LIRSHEY"/>
<reference evidence="1" key="1">
    <citation type="submission" date="2021-05" db="EMBL/GenBank/DDBJ databases">
        <title>Pangenome of Leuconostoc gelidum warrants species status for Leuconostoc gelidum subsp. gasicomitatum.</title>
        <authorList>
            <person name="Johansson P."/>
            <person name="Sade E."/>
            <person name="Hultman J."/>
            <person name="Auvinen P."/>
            <person name="Bjorkroth J."/>
        </authorList>
    </citation>
    <scope>NUCLEOTIDE SEQUENCE</scope>
    <source>
        <strain evidence="1">A.21.4</strain>
    </source>
</reference>
<organism evidence="1 2">
    <name type="scientific">Leuconostoc gasicomitatum</name>
    <dbReference type="NCBI Taxonomy" id="115778"/>
    <lineage>
        <taxon>Bacteria</taxon>
        <taxon>Bacillati</taxon>
        <taxon>Bacillota</taxon>
        <taxon>Bacilli</taxon>
        <taxon>Lactobacillales</taxon>
        <taxon>Lactobacillaceae</taxon>
        <taxon>Leuconostoc</taxon>
        <taxon>Leuconostoc gelidum group</taxon>
    </lineage>
</organism>
<accession>A0A9Q3XW79</accession>
<dbReference type="RefSeq" id="WP_010385654.1">
    <property type="nucleotide sequence ID" value="NZ_BPKT01000001.1"/>
</dbReference>
<dbReference type="SUPFAM" id="SSF56784">
    <property type="entry name" value="HAD-like"/>
    <property type="match status" value="1"/>
</dbReference>
<keyword evidence="1" id="KW-0378">Hydrolase</keyword>
<protein>
    <submittedName>
        <fullName evidence="1">Cof-type HAD-IIB family hydrolase</fullName>
    </submittedName>
</protein>
<dbReference type="SFLD" id="SFLDG01140">
    <property type="entry name" value="C2.B:_Phosphomannomutase_and_P"/>
    <property type="match status" value="1"/>
</dbReference>
<dbReference type="Proteomes" id="UP000752647">
    <property type="component" value="Unassembled WGS sequence"/>
</dbReference>
<dbReference type="PANTHER" id="PTHR10000:SF53">
    <property type="entry name" value="5-AMINO-6-(5-PHOSPHO-D-RIBITYLAMINO)URACIL PHOSPHATASE YBJI-RELATED"/>
    <property type="match status" value="1"/>
</dbReference>
<dbReference type="GO" id="GO:0005829">
    <property type="term" value="C:cytosol"/>
    <property type="evidence" value="ECO:0007669"/>
    <property type="project" value="TreeGrafter"/>
</dbReference>
<dbReference type="AlphaFoldDB" id="A0A9Q3XW79"/>
<dbReference type="GeneID" id="34301648"/>
<dbReference type="PANTHER" id="PTHR10000">
    <property type="entry name" value="PHOSPHOSERINE PHOSPHATASE"/>
    <property type="match status" value="1"/>
</dbReference>
<dbReference type="PROSITE" id="PS01229">
    <property type="entry name" value="COF_2"/>
    <property type="match status" value="1"/>
</dbReference>
<dbReference type="InterPro" id="IPR006379">
    <property type="entry name" value="HAD-SF_hydro_IIB"/>
</dbReference>
<comment type="caution">
    <text evidence="1">The sequence shown here is derived from an EMBL/GenBank/DDBJ whole genome shotgun (WGS) entry which is preliminary data.</text>
</comment>
<dbReference type="Gene3D" id="3.30.1240.10">
    <property type="match status" value="1"/>
</dbReference>
<evidence type="ECO:0000313" key="1">
    <source>
        <dbReference type="EMBL" id="MBZ5963317.1"/>
    </source>
</evidence>